<evidence type="ECO:0000313" key="2">
    <source>
        <dbReference type="Proteomes" id="UP000176558"/>
    </source>
</evidence>
<organism evidence="1 2">
    <name type="scientific">Candidatus Zambryskibacteria bacterium RIFCSPLOWO2_12_FULL_39_23</name>
    <dbReference type="NCBI Taxonomy" id="1802776"/>
    <lineage>
        <taxon>Bacteria</taxon>
        <taxon>Candidatus Zambryskiibacteriota</taxon>
    </lineage>
</organism>
<dbReference type="EMBL" id="MHWT01000011">
    <property type="protein sequence ID" value="OHB12785.1"/>
    <property type="molecule type" value="Genomic_DNA"/>
</dbReference>
<proteinExistence type="predicted"/>
<gene>
    <name evidence="1" type="ORF">A3G99_01395</name>
</gene>
<sequence>MEDEKALLIGRKFETELFGEMPVRSQVRPGYLSLERSIQQQVKSNWKRFGRAIASGRVDHNPYEPATGKLDLVWKAVKRAIERKWPKDDYWPVLLYTAIGTNSLDWHHGVDAFVWWNGVFVTIDASTYYKGEKKADFILTAAELRKPNLSYFGQRVANLLIRRTQE</sequence>
<comment type="caution">
    <text evidence="1">The sequence shown here is derived from an EMBL/GenBank/DDBJ whole genome shotgun (WGS) entry which is preliminary data.</text>
</comment>
<accession>A0A1G2UTR3</accession>
<dbReference type="AlphaFoldDB" id="A0A1G2UTR3"/>
<reference evidence="1 2" key="1">
    <citation type="journal article" date="2016" name="Nat. Commun.">
        <title>Thousands of microbial genomes shed light on interconnected biogeochemical processes in an aquifer system.</title>
        <authorList>
            <person name="Anantharaman K."/>
            <person name="Brown C.T."/>
            <person name="Hug L.A."/>
            <person name="Sharon I."/>
            <person name="Castelle C.J."/>
            <person name="Probst A.J."/>
            <person name="Thomas B.C."/>
            <person name="Singh A."/>
            <person name="Wilkins M.J."/>
            <person name="Karaoz U."/>
            <person name="Brodie E.L."/>
            <person name="Williams K.H."/>
            <person name="Hubbard S.S."/>
            <person name="Banfield J.F."/>
        </authorList>
    </citation>
    <scope>NUCLEOTIDE SEQUENCE [LARGE SCALE GENOMIC DNA]</scope>
</reference>
<evidence type="ECO:0000313" key="1">
    <source>
        <dbReference type="EMBL" id="OHB12785.1"/>
    </source>
</evidence>
<protein>
    <submittedName>
        <fullName evidence="1">Uncharacterized protein</fullName>
    </submittedName>
</protein>
<name>A0A1G2UTR3_9BACT</name>
<dbReference type="Proteomes" id="UP000176558">
    <property type="component" value="Unassembled WGS sequence"/>
</dbReference>